<keyword evidence="4 9" id="KW-0812">Transmembrane</keyword>
<evidence type="ECO:0000313" key="10">
    <source>
        <dbReference type="EMBL" id="TCD64511.1"/>
    </source>
</evidence>
<evidence type="ECO:0000256" key="2">
    <source>
        <dbReference type="ARBA" id="ARBA00009575"/>
    </source>
</evidence>
<proteinExistence type="inferred from homology"/>
<feature type="transmembrane region" description="Helical" evidence="9">
    <location>
        <begin position="41"/>
        <end position="58"/>
    </location>
</feature>
<keyword evidence="11" id="KW-1185">Reference proteome</keyword>
<evidence type="ECO:0000256" key="3">
    <source>
        <dbReference type="ARBA" id="ARBA00017689"/>
    </source>
</evidence>
<dbReference type="GO" id="GO:0005743">
    <property type="term" value="C:mitochondrial inner membrane"/>
    <property type="evidence" value="ECO:0007669"/>
    <property type="project" value="UniProtKB-SubCell"/>
</dbReference>
<name>A0A4R0R9K7_9APHY</name>
<evidence type="ECO:0000256" key="9">
    <source>
        <dbReference type="SAM" id="Phobius"/>
    </source>
</evidence>
<evidence type="ECO:0000256" key="4">
    <source>
        <dbReference type="ARBA" id="ARBA00022692"/>
    </source>
</evidence>
<dbReference type="AlphaFoldDB" id="A0A4R0R9K7"/>
<evidence type="ECO:0000256" key="6">
    <source>
        <dbReference type="ARBA" id="ARBA00022989"/>
    </source>
</evidence>
<comment type="similarity">
    <text evidence="2">Belongs to the COX20 family.</text>
</comment>
<comment type="subcellular location">
    <subcellularLocation>
        <location evidence="1">Mitochondrion inner membrane</location>
    </subcellularLocation>
</comment>
<comment type="caution">
    <text evidence="10">The sequence shown here is derived from an EMBL/GenBank/DDBJ whole genome shotgun (WGS) entry which is preliminary data.</text>
</comment>
<reference evidence="10 11" key="1">
    <citation type="submission" date="2018-11" db="EMBL/GenBank/DDBJ databases">
        <title>Genome assembly of Steccherinum ochraceum LE-BIN_3174, the white-rot fungus of the Steccherinaceae family (The Residual Polyporoid clade, Polyporales, Basidiomycota).</title>
        <authorList>
            <person name="Fedorova T.V."/>
            <person name="Glazunova O.A."/>
            <person name="Landesman E.O."/>
            <person name="Moiseenko K.V."/>
            <person name="Psurtseva N.V."/>
            <person name="Savinova O.S."/>
            <person name="Shakhova N.V."/>
            <person name="Tyazhelova T.V."/>
            <person name="Vasina D.V."/>
        </authorList>
    </citation>
    <scope>NUCLEOTIDE SEQUENCE [LARGE SCALE GENOMIC DNA]</scope>
    <source>
        <strain evidence="10 11">LE-BIN_3174</strain>
    </source>
</reference>
<accession>A0A4R0R9K7</accession>
<protein>
    <recommendedName>
        <fullName evidence="3">Cytochrome c oxidase assembly protein COX20, mitochondrial</fullName>
    </recommendedName>
</protein>
<sequence>METPSEPKDKKPSSSKHVYQVQTTGSFWGDVREAVNVFDSLLHYTLVADGFAFVFGIRKNISIVDDFLKIGEIPCARGSLLNGIASGFGIGVIRGMSTPIMVASNWAVGTFVVISLGSWTICRNNMENERRRVQQVVEQMPKRFVKGDAEPNTTDSS</sequence>
<dbReference type="Pfam" id="PF12597">
    <property type="entry name" value="Cox20"/>
    <property type="match status" value="1"/>
</dbReference>
<dbReference type="GO" id="GO:0033617">
    <property type="term" value="P:mitochondrial respiratory chain complex IV assembly"/>
    <property type="evidence" value="ECO:0007669"/>
    <property type="project" value="InterPro"/>
</dbReference>
<organism evidence="10 11">
    <name type="scientific">Steccherinum ochraceum</name>
    <dbReference type="NCBI Taxonomy" id="92696"/>
    <lineage>
        <taxon>Eukaryota</taxon>
        <taxon>Fungi</taxon>
        <taxon>Dikarya</taxon>
        <taxon>Basidiomycota</taxon>
        <taxon>Agaricomycotina</taxon>
        <taxon>Agaricomycetes</taxon>
        <taxon>Polyporales</taxon>
        <taxon>Steccherinaceae</taxon>
        <taxon>Steccherinum</taxon>
    </lineage>
</organism>
<evidence type="ECO:0000256" key="1">
    <source>
        <dbReference type="ARBA" id="ARBA00004273"/>
    </source>
</evidence>
<dbReference type="OrthoDB" id="14603at2759"/>
<keyword evidence="6 9" id="KW-1133">Transmembrane helix</keyword>
<dbReference type="EMBL" id="RWJN01000232">
    <property type="protein sequence ID" value="TCD64511.1"/>
    <property type="molecule type" value="Genomic_DNA"/>
</dbReference>
<feature type="transmembrane region" description="Helical" evidence="9">
    <location>
        <begin position="103"/>
        <end position="122"/>
    </location>
</feature>
<keyword evidence="7" id="KW-0496">Mitochondrion</keyword>
<evidence type="ECO:0000256" key="7">
    <source>
        <dbReference type="ARBA" id="ARBA00023128"/>
    </source>
</evidence>
<dbReference type="InterPro" id="IPR022533">
    <property type="entry name" value="Cox20"/>
</dbReference>
<keyword evidence="5" id="KW-0999">Mitochondrion inner membrane</keyword>
<keyword evidence="8 9" id="KW-0472">Membrane</keyword>
<dbReference type="Proteomes" id="UP000292702">
    <property type="component" value="Unassembled WGS sequence"/>
</dbReference>
<evidence type="ECO:0000256" key="8">
    <source>
        <dbReference type="ARBA" id="ARBA00023136"/>
    </source>
</evidence>
<gene>
    <name evidence="10" type="ORF">EIP91_004007</name>
</gene>
<dbReference type="PANTHER" id="PTHR31586">
    <property type="entry name" value="CYTOCHROME C OXIDASE PROTEIN 20"/>
    <property type="match status" value="1"/>
</dbReference>
<evidence type="ECO:0000256" key="5">
    <source>
        <dbReference type="ARBA" id="ARBA00022792"/>
    </source>
</evidence>
<feature type="transmembrane region" description="Helical" evidence="9">
    <location>
        <begin position="79"/>
        <end position="97"/>
    </location>
</feature>
<evidence type="ECO:0000313" key="11">
    <source>
        <dbReference type="Proteomes" id="UP000292702"/>
    </source>
</evidence>
<dbReference type="PANTHER" id="PTHR31586:SF1">
    <property type="entry name" value="CYTOCHROME C OXIDASE ASSEMBLY PROTEIN COX20, MITOCHONDRIAL"/>
    <property type="match status" value="1"/>
</dbReference>